<feature type="region of interest" description="Disordered" evidence="1">
    <location>
        <begin position="146"/>
        <end position="175"/>
    </location>
</feature>
<accession>A0A2J7ZA27</accession>
<dbReference type="EMBL" id="LJIW01000001">
    <property type="protein sequence ID" value="PNG97132.1"/>
    <property type="molecule type" value="Genomic_DNA"/>
</dbReference>
<gene>
    <name evidence="2" type="ORF">SMF913_13157</name>
</gene>
<reference evidence="2 3" key="1">
    <citation type="submission" date="2015-09" db="EMBL/GenBank/DDBJ databases">
        <title>Genome sequence, genome mining and natural product profiling of a biocontrol bacterium Streptomyces malaysiensis F913.</title>
        <authorList>
            <person name="Xu Y."/>
            <person name="Wei J."/>
            <person name="Xie J."/>
            <person name="Li T."/>
            <person name="Zhou Z."/>
        </authorList>
    </citation>
    <scope>NUCLEOTIDE SEQUENCE [LARGE SCALE GENOMIC DNA]</scope>
    <source>
        <strain evidence="2 3">F913</strain>
    </source>
</reference>
<comment type="caution">
    <text evidence="2">The sequence shown here is derived from an EMBL/GenBank/DDBJ whole genome shotgun (WGS) entry which is preliminary data.</text>
</comment>
<sequence length="175" mass="19068">MTEPDPFARPGTTPTPRRRHPAFAGPRDEIDVPPLDHIAPDLDPPWSKEDTDTPDRTAAYQHPEGHRVGLRVQSRGLAIQTWITAGPDLPPIPDGTDIERAEAQAANDARLQPGRTWHTVLATRTSKALAADLGVLVRERLLPALTNKPRGIPAPPQPARIGQPDTTPQKEGTQK</sequence>
<evidence type="ECO:0000256" key="1">
    <source>
        <dbReference type="SAM" id="MobiDB-lite"/>
    </source>
</evidence>
<name>A0A2J7ZA27_STRMQ</name>
<organism evidence="2 3">
    <name type="scientific">Streptomyces malaysiensis</name>
    <dbReference type="NCBI Taxonomy" id="92644"/>
    <lineage>
        <taxon>Bacteria</taxon>
        <taxon>Bacillati</taxon>
        <taxon>Actinomycetota</taxon>
        <taxon>Actinomycetes</taxon>
        <taxon>Kitasatosporales</taxon>
        <taxon>Streptomycetaceae</taxon>
        <taxon>Streptomyces</taxon>
        <taxon>Streptomyces violaceusniger group</taxon>
    </lineage>
</organism>
<evidence type="ECO:0000313" key="2">
    <source>
        <dbReference type="EMBL" id="PNG97132.1"/>
    </source>
</evidence>
<dbReference type="Proteomes" id="UP000236520">
    <property type="component" value="Unassembled WGS sequence"/>
</dbReference>
<evidence type="ECO:0000313" key="3">
    <source>
        <dbReference type="Proteomes" id="UP000236520"/>
    </source>
</evidence>
<protein>
    <submittedName>
        <fullName evidence="2">Uncharacterized protein</fullName>
    </submittedName>
</protein>
<feature type="region of interest" description="Disordered" evidence="1">
    <location>
        <begin position="1"/>
        <end position="65"/>
    </location>
</feature>
<feature type="compositionally biased region" description="Basic and acidic residues" evidence="1">
    <location>
        <begin position="46"/>
        <end position="55"/>
    </location>
</feature>
<proteinExistence type="predicted"/>
<keyword evidence="3" id="KW-1185">Reference proteome</keyword>
<dbReference type="RefSeq" id="WP_102934523.1">
    <property type="nucleotide sequence ID" value="NZ_LJIW01000001.1"/>
</dbReference>
<dbReference type="AlphaFoldDB" id="A0A2J7ZA27"/>
<feature type="compositionally biased region" description="Polar residues" evidence="1">
    <location>
        <begin position="164"/>
        <end position="175"/>
    </location>
</feature>